<name>A0A0F9I9U5_9ZZZZ</name>
<organism evidence="1">
    <name type="scientific">marine sediment metagenome</name>
    <dbReference type="NCBI Taxonomy" id="412755"/>
    <lineage>
        <taxon>unclassified sequences</taxon>
        <taxon>metagenomes</taxon>
        <taxon>ecological metagenomes</taxon>
    </lineage>
</organism>
<sequence length="82" mass="8853">MAICVGNGLLTGWLDEQQAAGLLPKRLRRVIIDITYDDVVKVYTESLGDEAMFDVSLATVVADACITEVQGKHIDDVSVVTS</sequence>
<accession>A0A0F9I9U5</accession>
<comment type="caution">
    <text evidence="1">The sequence shown here is derived from an EMBL/GenBank/DDBJ whole genome shotgun (WGS) entry which is preliminary data.</text>
</comment>
<gene>
    <name evidence="1" type="ORF">LCGC14_1967120</name>
</gene>
<evidence type="ECO:0000313" key="1">
    <source>
        <dbReference type="EMBL" id="KKL84202.1"/>
    </source>
</evidence>
<reference evidence="1" key="1">
    <citation type="journal article" date="2015" name="Nature">
        <title>Complex archaea that bridge the gap between prokaryotes and eukaryotes.</title>
        <authorList>
            <person name="Spang A."/>
            <person name="Saw J.H."/>
            <person name="Jorgensen S.L."/>
            <person name="Zaremba-Niedzwiedzka K."/>
            <person name="Martijn J."/>
            <person name="Lind A.E."/>
            <person name="van Eijk R."/>
            <person name="Schleper C."/>
            <person name="Guy L."/>
            <person name="Ettema T.J."/>
        </authorList>
    </citation>
    <scope>NUCLEOTIDE SEQUENCE</scope>
</reference>
<proteinExistence type="predicted"/>
<protein>
    <submittedName>
        <fullName evidence="1">Uncharacterized protein</fullName>
    </submittedName>
</protein>
<dbReference type="EMBL" id="LAZR01021768">
    <property type="protein sequence ID" value="KKL84202.1"/>
    <property type="molecule type" value="Genomic_DNA"/>
</dbReference>
<dbReference type="AlphaFoldDB" id="A0A0F9I9U5"/>